<sequence length="267" mass="29623">MSHTSVSLRGRERAWAPALHAASLVSELDVPEEQVKQTITALGQVLADTAPHERRWLLRYRYPACLVVGLVGIGAVGYAHGNYWSAVHELAPGRVDQNLWGEAFRTNLDRFRLARFPGLPQVNVGEILIHGGVPAYCIADLLNLLLQRLARDPGTSAEHFLAWALTPGRESRLTELDKPVQRFLTHGGDYAEDLVDRCIDLLHRLHQPVFHADGLGLPPHLIARAQHLAETGQLDWAGPTYRSQPGNRTSQARPHLELEPFGRGLLV</sequence>
<name>A0ABS3W1N7_MICEH</name>
<organism evidence="3 4">
    <name type="scientific">Micromonospora echinofusca</name>
    <dbReference type="NCBI Taxonomy" id="47858"/>
    <lineage>
        <taxon>Bacteria</taxon>
        <taxon>Bacillati</taxon>
        <taxon>Actinomycetota</taxon>
        <taxon>Actinomycetes</taxon>
        <taxon>Micromonosporales</taxon>
        <taxon>Micromonosporaceae</taxon>
        <taxon>Micromonospora</taxon>
    </lineage>
</organism>
<evidence type="ECO:0000313" key="3">
    <source>
        <dbReference type="EMBL" id="MBO4210529.1"/>
    </source>
</evidence>
<protein>
    <submittedName>
        <fullName evidence="3">Uncharacterized protein</fullName>
    </submittedName>
</protein>
<keyword evidence="4" id="KW-1185">Reference proteome</keyword>
<feature type="compositionally biased region" description="Polar residues" evidence="1">
    <location>
        <begin position="241"/>
        <end position="252"/>
    </location>
</feature>
<proteinExistence type="predicted"/>
<feature type="transmembrane region" description="Helical" evidence="2">
    <location>
        <begin position="62"/>
        <end position="80"/>
    </location>
</feature>
<keyword evidence="2" id="KW-0472">Membrane</keyword>
<reference evidence="3 4" key="1">
    <citation type="submission" date="2019-12" db="EMBL/GenBank/DDBJ databases">
        <title>Whole genome sequencing of endophytic Actinobacterium Micromonospora sp. MPMI6T.</title>
        <authorList>
            <person name="Evv R."/>
            <person name="Podile A.R."/>
        </authorList>
    </citation>
    <scope>NUCLEOTIDE SEQUENCE [LARGE SCALE GENOMIC DNA]</scope>
    <source>
        <strain evidence="3 4">MPMI6</strain>
    </source>
</reference>
<comment type="caution">
    <text evidence="3">The sequence shown here is derived from an EMBL/GenBank/DDBJ whole genome shotgun (WGS) entry which is preliminary data.</text>
</comment>
<keyword evidence="2" id="KW-1133">Transmembrane helix</keyword>
<feature type="region of interest" description="Disordered" evidence="1">
    <location>
        <begin position="236"/>
        <end position="255"/>
    </location>
</feature>
<dbReference type="RefSeq" id="WP_208817611.1">
    <property type="nucleotide sequence ID" value="NZ_WVUH01000505.1"/>
</dbReference>
<evidence type="ECO:0000256" key="1">
    <source>
        <dbReference type="SAM" id="MobiDB-lite"/>
    </source>
</evidence>
<evidence type="ECO:0000256" key="2">
    <source>
        <dbReference type="SAM" id="Phobius"/>
    </source>
</evidence>
<feature type="non-terminal residue" evidence="3">
    <location>
        <position position="267"/>
    </location>
</feature>
<gene>
    <name evidence="3" type="ORF">GSF22_31730</name>
</gene>
<evidence type="ECO:0000313" key="4">
    <source>
        <dbReference type="Proteomes" id="UP000823521"/>
    </source>
</evidence>
<dbReference type="EMBL" id="WVUH01000505">
    <property type="protein sequence ID" value="MBO4210529.1"/>
    <property type="molecule type" value="Genomic_DNA"/>
</dbReference>
<keyword evidence="2" id="KW-0812">Transmembrane</keyword>
<dbReference type="Proteomes" id="UP000823521">
    <property type="component" value="Unassembled WGS sequence"/>
</dbReference>
<accession>A0ABS3W1N7</accession>